<sequence>MHFWPSGQFWTHWSHSSLAPPPSGGMMKPAESLLVLDGSKPVLVEVTTGSSPGPLVGLGVAEVEVEVVVVPGADVVPSVSLPGPSISVALVSESKGRAVQPIKLSHARTRHVPRDMFERHVLKDMSSGRSQEA</sequence>
<comment type="caution">
    <text evidence="1">The sequence shown here is derived from an EMBL/GenBank/DDBJ whole genome shotgun (WGS) entry which is preliminary data.</text>
</comment>
<protein>
    <submittedName>
        <fullName evidence="1">Uncharacterized protein</fullName>
    </submittedName>
</protein>
<evidence type="ECO:0000313" key="2">
    <source>
        <dbReference type="Proteomes" id="UP001150924"/>
    </source>
</evidence>
<dbReference type="EMBL" id="JAPNKE010000002">
    <property type="protein sequence ID" value="MCY1010224.1"/>
    <property type="molecule type" value="Genomic_DNA"/>
</dbReference>
<dbReference type="Proteomes" id="UP001150924">
    <property type="component" value="Unassembled WGS sequence"/>
</dbReference>
<organism evidence="1 2">
    <name type="scientific">Nannocystis pusilla</name>
    <dbReference type="NCBI Taxonomy" id="889268"/>
    <lineage>
        <taxon>Bacteria</taxon>
        <taxon>Pseudomonadati</taxon>
        <taxon>Myxococcota</taxon>
        <taxon>Polyangia</taxon>
        <taxon>Nannocystales</taxon>
        <taxon>Nannocystaceae</taxon>
        <taxon>Nannocystis</taxon>
    </lineage>
</organism>
<name>A0A9X3EVJ3_9BACT</name>
<proteinExistence type="predicted"/>
<keyword evidence="2" id="KW-1185">Reference proteome</keyword>
<dbReference type="AlphaFoldDB" id="A0A9X3EVJ3"/>
<accession>A0A9X3EVJ3</accession>
<evidence type="ECO:0000313" key="1">
    <source>
        <dbReference type="EMBL" id="MCY1010224.1"/>
    </source>
</evidence>
<dbReference type="RefSeq" id="WP_267773089.1">
    <property type="nucleotide sequence ID" value="NZ_JAPNKE010000002.1"/>
</dbReference>
<reference evidence="1" key="1">
    <citation type="submission" date="2022-11" db="EMBL/GenBank/DDBJ databases">
        <title>Minimal conservation of predation-associated metabolite biosynthetic gene clusters underscores biosynthetic potential of Myxococcota including descriptions for ten novel species: Archangium lansinium sp. nov., Myxococcus landrumus sp. nov., Nannocystis bai.</title>
        <authorList>
            <person name="Ahearne A."/>
            <person name="Stevens C."/>
            <person name="Phillips K."/>
        </authorList>
    </citation>
    <scope>NUCLEOTIDE SEQUENCE</scope>
    <source>
        <strain evidence="1">Na p29</strain>
    </source>
</reference>
<gene>
    <name evidence="1" type="ORF">OV079_32585</name>
</gene>